<dbReference type="PANTHER" id="PTHR12526">
    <property type="entry name" value="GLYCOSYLTRANSFERASE"/>
    <property type="match status" value="1"/>
</dbReference>
<dbReference type="GO" id="GO:0016757">
    <property type="term" value="F:glycosyltransferase activity"/>
    <property type="evidence" value="ECO:0007669"/>
    <property type="project" value="UniProtKB-ARBA"/>
</dbReference>
<keyword evidence="4" id="KW-0808">Transferase</keyword>
<dbReference type="SUPFAM" id="SSF53756">
    <property type="entry name" value="UDP-Glycosyltransferase/glycogen phosphorylase"/>
    <property type="match status" value="1"/>
</dbReference>
<dbReference type="OrthoDB" id="232381at2"/>
<dbReference type="Gene3D" id="3.40.50.2000">
    <property type="entry name" value="Glycogen Phosphorylase B"/>
    <property type="match status" value="2"/>
</dbReference>
<dbReference type="AlphaFoldDB" id="A0A2Z3HFL5"/>
<sequence>MRRGDRSWGPRPENTSSSITTGNAVCYRWPTRFSHNPDCLRAPHRGAGLRPTLTPLPAVDIADSLSQPFTTLSEALDADRPPEPPAPPVVLDARVVTGAGGGPEKTILNSPRFLEPLGYKMVCAYMHPPGDPGFEVLKQKAERYRAPLVSIPDRGAWDWRVISQMLAVCKRERVTVWHGHDYKTNALGLLLKRLWPMRLVTTVHGWVQHTSRTPLYYRIDQLCIPRYERVICVSDDLLEECLRVGVPAKSCVLLENGIDTAEYARRQTRATAKAALGLPPDGLLIGAVGRLSGEKGFDVLIRSVHQLVARGLDARLVIVGEGGERGPLEALIRELDLGQRVRLAGWQADVRGFFEAMDVFALSSLREGLPNVLLEAMALEVPVVSTRVNGVPRLVQDGRNGFLVNAGDLDGLTRALAGLLKNDGLREMFRAAGRRTVETRYSFATRMQRLARLYDELLAR</sequence>
<accession>A0A2Z3HFL5</accession>
<dbReference type="EMBL" id="CP025958">
    <property type="protein sequence ID" value="AWM40180.1"/>
    <property type="molecule type" value="Genomic_DNA"/>
</dbReference>
<dbReference type="Pfam" id="PF13439">
    <property type="entry name" value="Glyco_transf_4"/>
    <property type="match status" value="1"/>
</dbReference>
<dbReference type="InterPro" id="IPR001296">
    <property type="entry name" value="Glyco_trans_1"/>
</dbReference>
<proteinExistence type="predicted"/>
<dbReference type="PANTHER" id="PTHR12526:SF637">
    <property type="entry name" value="GLYCOSYLTRANSFERASE EPSF-RELATED"/>
    <property type="match status" value="1"/>
</dbReference>
<dbReference type="Proteomes" id="UP000245802">
    <property type="component" value="Chromosome"/>
</dbReference>
<keyword evidence="5" id="KW-1185">Reference proteome</keyword>
<name>A0A2Z3HFL5_9BACT</name>
<feature type="domain" description="Glycosyl transferase family 1" evidence="2">
    <location>
        <begin position="271"/>
        <end position="435"/>
    </location>
</feature>
<evidence type="ECO:0000259" key="2">
    <source>
        <dbReference type="Pfam" id="PF00534"/>
    </source>
</evidence>
<evidence type="ECO:0000259" key="3">
    <source>
        <dbReference type="Pfam" id="PF13439"/>
    </source>
</evidence>
<reference evidence="4 5" key="1">
    <citation type="submission" date="2018-01" db="EMBL/GenBank/DDBJ databases">
        <title>G. obscuriglobus.</title>
        <authorList>
            <person name="Franke J."/>
            <person name="Blomberg W."/>
            <person name="Selmecki A."/>
        </authorList>
    </citation>
    <scope>NUCLEOTIDE SEQUENCE [LARGE SCALE GENOMIC DNA]</scope>
    <source>
        <strain evidence="4 5">DSM 5831</strain>
    </source>
</reference>
<evidence type="ECO:0000313" key="4">
    <source>
        <dbReference type="EMBL" id="AWM40180.1"/>
    </source>
</evidence>
<evidence type="ECO:0000313" key="5">
    <source>
        <dbReference type="Proteomes" id="UP000245802"/>
    </source>
</evidence>
<protein>
    <submittedName>
        <fullName evidence="4">Glycosyltransferase family 1 protein</fullName>
    </submittedName>
</protein>
<dbReference type="KEGG" id="gog:C1280_26375"/>
<feature type="domain" description="Glycosyltransferase subfamily 4-like N-terminal" evidence="3">
    <location>
        <begin position="101"/>
        <end position="261"/>
    </location>
</feature>
<evidence type="ECO:0000256" key="1">
    <source>
        <dbReference type="SAM" id="MobiDB-lite"/>
    </source>
</evidence>
<dbReference type="CDD" id="cd03811">
    <property type="entry name" value="GT4_GT28_WabH-like"/>
    <property type="match status" value="1"/>
</dbReference>
<dbReference type="InterPro" id="IPR028098">
    <property type="entry name" value="Glyco_trans_4-like_N"/>
</dbReference>
<organism evidence="4 5">
    <name type="scientific">Gemmata obscuriglobus</name>
    <dbReference type="NCBI Taxonomy" id="114"/>
    <lineage>
        <taxon>Bacteria</taxon>
        <taxon>Pseudomonadati</taxon>
        <taxon>Planctomycetota</taxon>
        <taxon>Planctomycetia</taxon>
        <taxon>Gemmatales</taxon>
        <taxon>Gemmataceae</taxon>
        <taxon>Gemmata</taxon>
    </lineage>
</organism>
<gene>
    <name evidence="4" type="ORF">C1280_26375</name>
</gene>
<dbReference type="Pfam" id="PF00534">
    <property type="entry name" value="Glycos_transf_1"/>
    <property type="match status" value="1"/>
</dbReference>
<feature type="region of interest" description="Disordered" evidence="1">
    <location>
        <begin position="1"/>
        <end position="20"/>
    </location>
</feature>